<dbReference type="AlphaFoldDB" id="A0A409YXY1"/>
<dbReference type="STRING" id="181874.A0A409YXY1"/>
<dbReference type="InterPro" id="IPR006073">
    <property type="entry name" value="GTP-bd"/>
</dbReference>
<evidence type="ECO:0000313" key="2">
    <source>
        <dbReference type="EMBL" id="PPR07895.1"/>
    </source>
</evidence>
<evidence type="ECO:0000313" key="3">
    <source>
        <dbReference type="Proteomes" id="UP000284842"/>
    </source>
</evidence>
<proteinExistence type="predicted"/>
<dbReference type="Pfam" id="PF01926">
    <property type="entry name" value="MMR_HSR1"/>
    <property type="match status" value="1"/>
</dbReference>
<dbReference type="InterPro" id="IPR027417">
    <property type="entry name" value="P-loop_NTPase"/>
</dbReference>
<reference evidence="2 3" key="1">
    <citation type="journal article" date="2018" name="Evol. Lett.">
        <title>Horizontal gene cluster transfer increased hallucinogenic mushroom diversity.</title>
        <authorList>
            <person name="Reynolds H.T."/>
            <person name="Vijayakumar V."/>
            <person name="Gluck-Thaler E."/>
            <person name="Korotkin H.B."/>
            <person name="Matheny P.B."/>
            <person name="Slot J.C."/>
        </authorList>
    </citation>
    <scope>NUCLEOTIDE SEQUENCE [LARGE SCALE GENOMIC DNA]</scope>
    <source>
        <strain evidence="2 3">2629</strain>
    </source>
</reference>
<sequence>MSERVEQSGDVSVERWSGEVPYDSFRVLLLGATGSGKSSFIEALAGRDHTLGISGGTLDSVTQDVQAFKVVNLEQKWDHGVVWPLFIIDTPGFLDSKMSEVQVLNKAQIWIEKNGTINVVFYICRITDTRIPGSAQRLMKIIKSLGIPAYGLIIITSMWDTIWRADAIKRAEDHFSQLRDVMWKHEIRQGASIVKFENTQSSAIEIVAGIPGWRTLNSYRFYPQSNRHLPPLVFSALLDRIQNAQQERQTILDDRIRLLSNPDSDLESTLIHSLRDVDERLANYIHQLVNFDPPPKGIDVNPQSIPYQCLFDIALDSQKYVHAIESALSQLRFQLSYISRRAKLRNTLCAAIDDYINAYISLHTFGAPPPGSPSFVPTVKLSSRDQTKLDKLMKKRQLQLRDKSD</sequence>
<protein>
    <recommendedName>
        <fullName evidence="1">G domain-containing protein</fullName>
    </recommendedName>
</protein>
<dbReference type="InParanoid" id="A0A409YXY1"/>
<name>A0A409YXY1_9AGAR</name>
<dbReference type="EMBL" id="NHTK01000311">
    <property type="protein sequence ID" value="PPR07895.1"/>
    <property type="molecule type" value="Genomic_DNA"/>
</dbReference>
<dbReference type="Gene3D" id="3.40.50.300">
    <property type="entry name" value="P-loop containing nucleotide triphosphate hydrolases"/>
    <property type="match status" value="1"/>
</dbReference>
<accession>A0A409YXY1</accession>
<keyword evidence="3" id="KW-1185">Reference proteome</keyword>
<dbReference type="OrthoDB" id="8954335at2759"/>
<organism evidence="2 3">
    <name type="scientific">Panaeolus cyanescens</name>
    <dbReference type="NCBI Taxonomy" id="181874"/>
    <lineage>
        <taxon>Eukaryota</taxon>
        <taxon>Fungi</taxon>
        <taxon>Dikarya</taxon>
        <taxon>Basidiomycota</taxon>
        <taxon>Agaricomycotina</taxon>
        <taxon>Agaricomycetes</taxon>
        <taxon>Agaricomycetidae</taxon>
        <taxon>Agaricales</taxon>
        <taxon>Agaricineae</taxon>
        <taxon>Galeropsidaceae</taxon>
        <taxon>Panaeolus</taxon>
    </lineage>
</organism>
<gene>
    <name evidence="2" type="ORF">CVT24_005576</name>
</gene>
<dbReference type="GO" id="GO:0005525">
    <property type="term" value="F:GTP binding"/>
    <property type="evidence" value="ECO:0007669"/>
    <property type="project" value="InterPro"/>
</dbReference>
<dbReference type="SUPFAM" id="SSF52540">
    <property type="entry name" value="P-loop containing nucleoside triphosphate hydrolases"/>
    <property type="match status" value="2"/>
</dbReference>
<dbReference type="Proteomes" id="UP000284842">
    <property type="component" value="Unassembled WGS sequence"/>
</dbReference>
<evidence type="ECO:0000259" key="1">
    <source>
        <dbReference type="Pfam" id="PF01926"/>
    </source>
</evidence>
<feature type="domain" description="G" evidence="1">
    <location>
        <begin position="26"/>
        <end position="123"/>
    </location>
</feature>
<comment type="caution">
    <text evidence="2">The sequence shown here is derived from an EMBL/GenBank/DDBJ whole genome shotgun (WGS) entry which is preliminary data.</text>
</comment>